<protein>
    <submittedName>
        <fullName evidence="2">N-acetyltransferase</fullName>
    </submittedName>
</protein>
<dbReference type="InterPro" id="IPR000182">
    <property type="entry name" value="GNAT_dom"/>
</dbReference>
<dbReference type="Gene3D" id="3.40.630.30">
    <property type="match status" value="1"/>
</dbReference>
<evidence type="ECO:0000313" key="2">
    <source>
        <dbReference type="EMBL" id="TGN77762.1"/>
    </source>
</evidence>
<accession>A0A4Z1D6W6</accession>
<dbReference type="SUPFAM" id="SSF55729">
    <property type="entry name" value="Acyl-CoA N-acyltransferases (Nat)"/>
    <property type="match status" value="1"/>
</dbReference>
<reference evidence="2 3" key="1">
    <citation type="submission" date="2019-04" db="EMBL/GenBank/DDBJ databases">
        <title>Streptomyces sp. nov. Bv016 isolated from bark of Buahinia variegata.</title>
        <authorList>
            <person name="Kanchanasin P."/>
            <person name="Tanasupawat S."/>
            <person name="Yuki M."/>
            <person name="Kudo T."/>
        </authorList>
    </citation>
    <scope>NUCLEOTIDE SEQUENCE [LARGE SCALE GENOMIC DNA]</scope>
    <source>
        <strain evidence="2 3">Bv016</strain>
    </source>
</reference>
<proteinExistence type="predicted"/>
<feature type="domain" description="N-acetyltransferase" evidence="1">
    <location>
        <begin position="14"/>
        <end position="162"/>
    </location>
</feature>
<keyword evidence="2" id="KW-0808">Transferase</keyword>
<evidence type="ECO:0000313" key="3">
    <source>
        <dbReference type="Proteomes" id="UP000298159"/>
    </source>
</evidence>
<organism evidence="2 3">
    <name type="scientific">Streptomyces bauhiniae</name>
    <dbReference type="NCBI Taxonomy" id="2340725"/>
    <lineage>
        <taxon>Bacteria</taxon>
        <taxon>Bacillati</taxon>
        <taxon>Actinomycetota</taxon>
        <taxon>Actinomycetes</taxon>
        <taxon>Kitasatosporales</taxon>
        <taxon>Streptomycetaceae</taxon>
        <taxon>Streptomyces</taxon>
    </lineage>
</organism>
<dbReference type="Proteomes" id="UP000298159">
    <property type="component" value="Unassembled WGS sequence"/>
</dbReference>
<dbReference type="EMBL" id="SRRT01000003">
    <property type="protein sequence ID" value="TGN77762.1"/>
    <property type="molecule type" value="Genomic_DNA"/>
</dbReference>
<comment type="caution">
    <text evidence="2">The sequence shown here is derived from an EMBL/GenBank/DDBJ whole genome shotgun (WGS) entry which is preliminary data.</text>
</comment>
<dbReference type="GeneID" id="95448141"/>
<dbReference type="InterPro" id="IPR016181">
    <property type="entry name" value="Acyl_CoA_acyltransferase"/>
</dbReference>
<name>A0A4Z1D6W6_9ACTN</name>
<dbReference type="PROSITE" id="PS51186">
    <property type="entry name" value="GNAT"/>
    <property type="match status" value="1"/>
</dbReference>
<dbReference type="CDD" id="cd04301">
    <property type="entry name" value="NAT_SF"/>
    <property type="match status" value="1"/>
</dbReference>
<sequence length="162" mass="17183">MSETWTVDLPGERVLLREPGPADETALLKLFEECEDWFTAATGLPSAPGDVQSLYYALPEGADPGAKVLLLVERNGEVAGLVDAVRDWPEPGAVAVGLFLLAPWARGRGLGRAVAVSLLARGASRVTATVPAGWTAGERFLEGLGFTLEAGVLRRAEWLRGS</sequence>
<evidence type="ECO:0000259" key="1">
    <source>
        <dbReference type="PROSITE" id="PS51186"/>
    </source>
</evidence>
<dbReference type="RefSeq" id="WP_135785483.1">
    <property type="nucleotide sequence ID" value="NZ_SRRT01000003.1"/>
</dbReference>
<dbReference type="AlphaFoldDB" id="A0A4Z1D6W6"/>
<gene>
    <name evidence="2" type="ORF">E5083_11100</name>
</gene>
<dbReference type="Pfam" id="PF00583">
    <property type="entry name" value="Acetyltransf_1"/>
    <property type="match status" value="1"/>
</dbReference>
<keyword evidence="3" id="KW-1185">Reference proteome</keyword>
<dbReference type="GO" id="GO:0016747">
    <property type="term" value="F:acyltransferase activity, transferring groups other than amino-acyl groups"/>
    <property type="evidence" value="ECO:0007669"/>
    <property type="project" value="InterPro"/>
</dbReference>